<dbReference type="InterPro" id="IPR002292">
    <property type="entry name" value="Orn/put_carbamltrans"/>
</dbReference>
<dbReference type="PRINTS" id="PR00100">
    <property type="entry name" value="AOTCASE"/>
</dbReference>
<protein>
    <recommendedName>
        <fullName evidence="5 8">Ornithine carbamoyltransferase</fullName>
        <shortName evidence="8">OTCase</shortName>
        <ecNumber evidence="4 8">2.1.3.3</ecNumber>
    </recommendedName>
</protein>
<dbReference type="PANTHER" id="PTHR45753:SF3">
    <property type="entry name" value="ORNITHINE TRANSCARBAMYLASE, MITOCHONDRIAL"/>
    <property type="match status" value="1"/>
</dbReference>
<dbReference type="GO" id="GO:0005737">
    <property type="term" value="C:cytoplasm"/>
    <property type="evidence" value="ECO:0007669"/>
    <property type="project" value="UniProtKB-SubCell"/>
</dbReference>
<organism evidence="11 12">
    <name type="scientific">Halobacillus karajensis</name>
    <dbReference type="NCBI Taxonomy" id="195088"/>
    <lineage>
        <taxon>Bacteria</taxon>
        <taxon>Bacillati</taxon>
        <taxon>Bacillota</taxon>
        <taxon>Bacilli</taxon>
        <taxon>Bacillales</taxon>
        <taxon>Bacillaceae</taxon>
        <taxon>Halobacillus</taxon>
    </lineage>
</organism>
<accession>A0A059NZ52</accession>
<feature type="binding site" evidence="8">
    <location>
        <position position="171"/>
    </location>
    <ligand>
        <name>L-ornithine</name>
        <dbReference type="ChEBI" id="CHEBI:46911"/>
    </ligand>
</feature>
<sequence>MNLMEQIHAADHSMRGKNILTWLDYTQGEVSQLLAQAQYVKENPYSQSLKSKNLAMIFEKSSTRTRVSFEVGMEQMGGHALYLNSRDIQIGRGETIADTARVLSGYVDAIMFRTTSHEKLHELAVHATVPVINGLCDMYHPCQALADIFTILELKGRLGGVKVVYIGDGNNVAHSLMVLAAMMGMEMVISAPEGYQPDPAITEKAKNLAKLHGGAVIIENNPEQAVVDADVIYTDVWTSMGQEEEAEERLKDFEGYQVNALLLKGAKTDVSFLHCLPAHRGEEVTADVIDGDHSVVFQQAENRMHVQKAILQAVIGWK</sequence>
<keyword evidence="12" id="KW-1185">Reference proteome</keyword>
<dbReference type="PRINTS" id="PR00102">
    <property type="entry name" value="OTCASE"/>
</dbReference>
<dbReference type="AlphaFoldDB" id="A0A059NZ52"/>
<dbReference type="FunFam" id="3.40.50.1370:FF:000008">
    <property type="entry name" value="Ornithine carbamoyltransferase"/>
    <property type="match status" value="1"/>
</dbReference>
<feature type="domain" description="Aspartate/ornithine carbamoyltransferase Asp/Orn-binding" evidence="9">
    <location>
        <begin position="160"/>
        <end position="313"/>
    </location>
</feature>
<keyword evidence="6 8" id="KW-0808">Transferase</keyword>
<feature type="binding site" evidence="8">
    <location>
        <begin position="239"/>
        <end position="240"/>
    </location>
    <ligand>
        <name>L-ornithine</name>
        <dbReference type="ChEBI" id="CHEBI:46911"/>
    </ligand>
</feature>
<dbReference type="GO" id="GO:0016597">
    <property type="term" value="F:amino acid binding"/>
    <property type="evidence" value="ECO:0007669"/>
    <property type="project" value="InterPro"/>
</dbReference>
<evidence type="ECO:0000256" key="7">
    <source>
        <dbReference type="ARBA" id="ARBA00048772"/>
    </source>
</evidence>
<dbReference type="Pfam" id="PF00185">
    <property type="entry name" value="OTCace"/>
    <property type="match status" value="1"/>
</dbReference>
<evidence type="ECO:0000256" key="3">
    <source>
        <dbReference type="ARBA" id="ARBA00007805"/>
    </source>
</evidence>
<feature type="binding site" evidence="8">
    <location>
        <begin position="275"/>
        <end position="276"/>
    </location>
    <ligand>
        <name>carbamoyl phosphate</name>
        <dbReference type="ChEBI" id="CHEBI:58228"/>
    </ligand>
</feature>
<evidence type="ECO:0000259" key="9">
    <source>
        <dbReference type="Pfam" id="PF00185"/>
    </source>
</evidence>
<dbReference type="EMBL" id="CCDI010000001">
    <property type="protein sequence ID" value="CDQ23287.1"/>
    <property type="molecule type" value="Genomic_DNA"/>
</dbReference>
<comment type="caution">
    <text evidence="11">The sequence shown here is derived from an EMBL/GenBank/DDBJ whole genome shotgun (WGS) entry which is preliminary data.</text>
</comment>
<comment type="function">
    <text evidence="1">Reversibly catalyzes the transfer of the carbamoyl group from carbamoyl phosphate (CP) to the N(epsilon) atom of ornithine (ORN) to produce L-citrulline.</text>
</comment>
<dbReference type="HAMAP" id="MF_01109">
    <property type="entry name" value="OTCase"/>
    <property type="match status" value="1"/>
</dbReference>
<dbReference type="PROSITE" id="PS00097">
    <property type="entry name" value="CARBAMOYLTRANSFERASE"/>
    <property type="match status" value="1"/>
</dbReference>
<dbReference type="GO" id="GO:0042450">
    <property type="term" value="P:L-arginine biosynthetic process via ornithine"/>
    <property type="evidence" value="ECO:0007669"/>
    <property type="project" value="UniProtKB-UniRule"/>
</dbReference>
<dbReference type="InterPro" id="IPR006131">
    <property type="entry name" value="Asp_carbamoyltransf_Asp/Orn-bd"/>
</dbReference>
<feature type="domain" description="Aspartate/ornithine carbamoyltransferase carbamoyl-P binding" evidence="10">
    <location>
        <begin position="17"/>
        <end position="153"/>
    </location>
</feature>
<dbReference type="GO" id="GO:0019240">
    <property type="term" value="P:citrulline biosynthetic process"/>
    <property type="evidence" value="ECO:0007669"/>
    <property type="project" value="TreeGrafter"/>
</dbReference>
<evidence type="ECO:0000256" key="1">
    <source>
        <dbReference type="ARBA" id="ARBA00003822"/>
    </source>
</evidence>
<comment type="similarity">
    <text evidence="3 8">Belongs to the aspartate/ornithine carbamoyltransferase superfamily. OTCase family.</text>
</comment>
<dbReference type="GO" id="GO:0004585">
    <property type="term" value="F:ornithine carbamoyltransferase activity"/>
    <property type="evidence" value="ECO:0007669"/>
    <property type="project" value="UniProtKB-UniRule"/>
</dbReference>
<evidence type="ECO:0000256" key="6">
    <source>
        <dbReference type="ARBA" id="ARBA00022679"/>
    </source>
</evidence>
<feature type="binding site" evidence="8">
    <location>
        <position position="235"/>
    </location>
    <ligand>
        <name>L-ornithine</name>
        <dbReference type="ChEBI" id="CHEBI:46911"/>
    </ligand>
</feature>
<dbReference type="PANTHER" id="PTHR45753">
    <property type="entry name" value="ORNITHINE CARBAMOYLTRANSFERASE, MITOCHONDRIAL"/>
    <property type="match status" value="1"/>
</dbReference>
<comment type="subcellular location">
    <subcellularLocation>
        <location evidence="8">Cytoplasm</location>
    </subcellularLocation>
</comment>
<dbReference type="RefSeq" id="WP_181949629.1">
    <property type="nucleotide sequence ID" value="NZ_CCDH010000001.1"/>
</dbReference>
<keyword evidence="8" id="KW-0963">Cytoplasm</keyword>
<feature type="binding site" evidence="8">
    <location>
        <position position="89"/>
    </location>
    <ligand>
        <name>carbamoyl phosphate</name>
        <dbReference type="ChEBI" id="CHEBI:58228"/>
    </ligand>
</feature>
<name>A0A059NZ52_9BACI</name>
<evidence type="ECO:0000256" key="4">
    <source>
        <dbReference type="ARBA" id="ARBA00013007"/>
    </source>
</evidence>
<evidence type="ECO:0000256" key="5">
    <source>
        <dbReference type="ARBA" id="ARBA00016634"/>
    </source>
</evidence>
<reference evidence="11 12" key="2">
    <citation type="submission" date="2014-05" db="EMBL/GenBank/DDBJ databases">
        <title>Draft genome sequence of Halobacillus karajensis HK-03.</title>
        <authorList>
            <person name="Khelaifia S."/>
            <person name="Croce O."/>
            <person name="Lagier J.C."/>
            <person name="Raoult D."/>
        </authorList>
    </citation>
    <scope>NUCLEOTIDE SEQUENCE [LARGE SCALE GENOMIC DNA]</scope>
    <source>
        <strain evidence="11 12">HD-03</strain>
    </source>
</reference>
<evidence type="ECO:0000313" key="11">
    <source>
        <dbReference type="EMBL" id="CDQ23287.1"/>
    </source>
</evidence>
<proteinExistence type="inferred from homology"/>
<dbReference type="InterPro" id="IPR036901">
    <property type="entry name" value="Asp/Orn_carbamoylTrfase_sf"/>
</dbReference>
<feature type="binding site" evidence="8">
    <location>
        <position position="113"/>
    </location>
    <ligand>
        <name>carbamoyl phosphate</name>
        <dbReference type="ChEBI" id="CHEBI:58228"/>
    </ligand>
</feature>
<dbReference type="Proteomes" id="UP000028868">
    <property type="component" value="Unassembled WGS sequence"/>
</dbReference>
<comment type="catalytic activity">
    <reaction evidence="7 8">
        <text>carbamoyl phosphate + L-ornithine = L-citrulline + phosphate + H(+)</text>
        <dbReference type="Rhea" id="RHEA:19513"/>
        <dbReference type="ChEBI" id="CHEBI:15378"/>
        <dbReference type="ChEBI" id="CHEBI:43474"/>
        <dbReference type="ChEBI" id="CHEBI:46911"/>
        <dbReference type="ChEBI" id="CHEBI:57743"/>
        <dbReference type="ChEBI" id="CHEBI:58228"/>
        <dbReference type="EC" id="2.1.3.3"/>
    </reaction>
</comment>
<reference evidence="12" key="1">
    <citation type="submission" date="2014-03" db="EMBL/GenBank/DDBJ databases">
        <authorList>
            <person name="Urmite Genomes U."/>
        </authorList>
    </citation>
    <scope>NUCLEOTIDE SEQUENCE [LARGE SCALE GENOMIC DNA]</scope>
    <source>
        <strain evidence="12">HD-03</strain>
    </source>
</reference>
<dbReference type="SUPFAM" id="SSF53671">
    <property type="entry name" value="Aspartate/ornithine carbamoyltransferase"/>
    <property type="match status" value="1"/>
</dbReference>
<dbReference type="NCBIfam" id="NF001986">
    <property type="entry name" value="PRK00779.1"/>
    <property type="match status" value="1"/>
</dbReference>
<dbReference type="InterPro" id="IPR006132">
    <property type="entry name" value="Asp/Orn_carbamoyltranf_P-bd"/>
</dbReference>
<dbReference type="Gene3D" id="3.40.50.1370">
    <property type="entry name" value="Aspartate/ornithine carbamoyltransferase"/>
    <property type="match status" value="2"/>
</dbReference>
<gene>
    <name evidence="11" type="primary">argF</name>
    <name evidence="11" type="ORF">BN983_01510</name>
</gene>
<dbReference type="Pfam" id="PF02729">
    <property type="entry name" value="OTCace_N"/>
    <property type="match status" value="1"/>
</dbReference>
<comment type="pathway">
    <text evidence="2">Amino-acid biosynthesis; L-arginine biosynthesis; L-arginine from L-ornithine and carbamoyl phosphate: step 1/3.</text>
</comment>
<feature type="binding site" evidence="8">
    <location>
        <begin position="140"/>
        <end position="143"/>
    </location>
    <ligand>
        <name>carbamoyl phosphate</name>
        <dbReference type="ChEBI" id="CHEBI:58228"/>
    </ligand>
</feature>
<evidence type="ECO:0000313" key="12">
    <source>
        <dbReference type="Proteomes" id="UP000028868"/>
    </source>
</evidence>
<evidence type="ECO:0000256" key="2">
    <source>
        <dbReference type="ARBA" id="ARBA00004975"/>
    </source>
</evidence>
<dbReference type="InterPro" id="IPR006130">
    <property type="entry name" value="Asp/Orn_carbamoylTrfase"/>
</dbReference>
<evidence type="ECO:0000256" key="8">
    <source>
        <dbReference type="HAMAP-Rule" id="MF_01109"/>
    </source>
</evidence>
<dbReference type="NCBIfam" id="TIGR00658">
    <property type="entry name" value="orni_carb_tr"/>
    <property type="match status" value="1"/>
</dbReference>
<feature type="binding site" evidence="8">
    <location>
        <begin position="62"/>
        <end position="65"/>
    </location>
    <ligand>
        <name>carbamoyl phosphate</name>
        <dbReference type="ChEBI" id="CHEBI:58228"/>
    </ligand>
</feature>
<evidence type="ECO:0000259" key="10">
    <source>
        <dbReference type="Pfam" id="PF02729"/>
    </source>
</evidence>
<dbReference type="EC" id="2.1.3.3" evidence="4 8"/>
<feature type="binding site" evidence="8">
    <location>
        <position position="303"/>
    </location>
    <ligand>
        <name>carbamoyl phosphate</name>
        <dbReference type="ChEBI" id="CHEBI:58228"/>
    </ligand>
</feature>
<dbReference type="InterPro" id="IPR024904">
    <property type="entry name" value="OTCase_ArgI"/>
</dbReference>